<accession>Q1N5I0</accession>
<proteinExistence type="predicted"/>
<evidence type="ECO:0000256" key="1">
    <source>
        <dbReference type="ARBA" id="ARBA00023002"/>
    </source>
</evidence>
<dbReference type="PROSITE" id="PS50042">
    <property type="entry name" value="CNMP_BINDING_3"/>
    <property type="match status" value="1"/>
</dbReference>
<comment type="caution">
    <text evidence="3">The sequence shown here is derived from an EMBL/GenBank/DDBJ whole genome shotgun (WGS) entry which is preliminary data.</text>
</comment>
<dbReference type="InterPro" id="IPR018490">
    <property type="entry name" value="cNMP-bd_dom_sf"/>
</dbReference>
<dbReference type="HOGENOM" id="CLU_028794_3_0_6"/>
<dbReference type="PANTHER" id="PTHR11699">
    <property type="entry name" value="ALDEHYDE DEHYDROGENASE-RELATED"/>
    <property type="match status" value="1"/>
</dbReference>
<evidence type="ECO:0000313" key="4">
    <source>
        <dbReference type="Proteomes" id="UP000004263"/>
    </source>
</evidence>
<dbReference type="Pfam" id="PF00027">
    <property type="entry name" value="cNMP_binding"/>
    <property type="match status" value="1"/>
</dbReference>
<evidence type="ECO:0000259" key="2">
    <source>
        <dbReference type="PROSITE" id="PS50042"/>
    </source>
</evidence>
<dbReference type="InterPro" id="IPR014710">
    <property type="entry name" value="RmlC-like_jellyroll"/>
</dbReference>
<dbReference type="InterPro" id="IPR016162">
    <property type="entry name" value="Ald_DH_N"/>
</dbReference>
<dbReference type="Proteomes" id="UP000004263">
    <property type="component" value="Unassembled WGS sequence"/>
</dbReference>
<dbReference type="Gene3D" id="2.60.120.10">
    <property type="entry name" value="Jelly Rolls"/>
    <property type="match status" value="1"/>
</dbReference>
<dbReference type="CDD" id="cd00038">
    <property type="entry name" value="CAP_ED"/>
    <property type="match status" value="1"/>
</dbReference>
<dbReference type="GO" id="GO:0016620">
    <property type="term" value="F:oxidoreductase activity, acting on the aldehyde or oxo group of donors, NAD or NADP as acceptor"/>
    <property type="evidence" value="ECO:0007669"/>
    <property type="project" value="InterPro"/>
</dbReference>
<dbReference type="Gene3D" id="3.40.309.10">
    <property type="entry name" value="Aldehyde Dehydrogenase, Chain A, domain 2"/>
    <property type="match status" value="1"/>
</dbReference>
<dbReference type="RefSeq" id="WP_007017380.1">
    <property type="nucleotide sequence ID" value="NZ_CH724113.1"/>
</dbReference>
<dbReference type="SUPFAM" id="SSF53720">
    <property type="entry name" value="ALDH-like"/>
    <property type="match status" value="1"/>
</dbReference>
<dbReference type="InterPro" id="IPR016161">
    <property type="entry name" value="Ald_DH/histidinol_DH"/>
</dbReference>
<dbReference type="OrthoDB" id="9815791at2"/>
<dbReference type="SUPFAM" id="SSF51206">
    <property type="entry name" value="cAMP-binding domain-like"/>
    <property type="match status" value="1"/>
</dbReference>
<protein>
    <submittedName>
        <fullName evidence="3">Iron-dependent alcohol dehydrogenase of the multifunctional alcohol dehydrogenase AdhE</fullName>
    </submittedName>
</protein>
<reference evidence="3 4" key="1">
    <citation type="submission" date="2006-03" db="EMBL/GenBank/DDBJ databases">
        <authorList>
            <person name="Pinhassi J."/>
            <person name="Pedros-Alio C."/>
            <person name="Ferriera S."/>
            <person name="Johnson J."/>
            <person name="Kravitz S."/>
            <person name="Halpern A."/>
            <person name="Remington K."/>
            <person name="Beeson K."/>
            <person name="Tran B."/>
            <person name="Rogers Y.-H."/>
            <person name="Friedman R."/>
            <person name="Venter J.C."/>
        </authorList>
    </citation>
    <scope>NUCLEOTIDE SEQUENCE [LARGE SCALE GENOMIC DNA]</scope>
    <source>
        <strain evidence="3 4">RED65</strain>
    </source>
</reference>
<name>Q1N5I0_9GAMM</name>
<gene>
    <name evidence="3" type="ORF">RED65_11229</name>
</gene>
<dbReference type="Gene3D" id="3.40.605.10">
    <property type="entry name" value="Aldehyde Dehydrogenase, Chain A, domain 1"/>
    <property type="match status" value="1"/>
</dbReference>
<dbReference type="STRING" id="207949.RED65_11229"/>
<sequence length="602" mass="65025">MATAEKRTNTSHKMPHAHDMSAILGEDFSSYPTIQIEAGQTLIAQGTVTTTCYILVSGQIAAQIEDTQLERQAVLPWRYTTGDILAARELFSGKKLSLNLIALEDTHAFVLDREALLGLITQNAQVAEQVILNLTQPQELMQQPLIDSAMANSPIKEVDFMISKAKQAYLDIQPLLESRIDEAIEALAQVIADDAEIYAKETVAESGMGVAEHKIEKIKLGTLAVAHDLIGKPGVGSIIEEHDGIKGIAQSMGIVFAMIPVTNPVETLVFKSLIALKSRNAVIISSHRRAKNVGLKAVKAMQAKLKELGLPVDLIQTSQMPSSRELTQGFMKHPDLNFILATGGPSMVASAYQSGTPAIGVGKGNAPVWIEESCDVEKAAKDVVFSKSFDNGVVCGSENNLLVDDAIYDQFVGYAIDAGAAVLNHFELHAIMESLFAHGSLNRDYIGKSAQEVCDGLGIKRDYPIKLIIAEMSIVDSDDSIQHPLMKEKLLPLVSLTRILDQEQALRTAAGILNNEGAGHTAVMHSNSEEAIQEYARIVDVSRILINTPATLGCIGANNNLQLSWTLGCGTQGCGSTSDNVSYRHLLNIKRIAYPLPADQQS</sequence>
<dbReference type="InterPro" id="IPR015590">
    <property type="entry name" value="Aldehyde_DH_dom"/>
</dbReference>
<keyword evidence="4" id="KW-1185">Reference proteome</keyword>
<dbReference type="InterPro" id="IPR000595">
    <property type="entry name" value="cNMP-bd_dom"/>
</dbReference>
<dbReference type="EMBL" id="AAQH01000001">
    <property type="protein sequence ID" value="EAT13962.1"/>
    <property type="molecule type" value="Genomic_DNA"/>
</dbReference>
<feature type="domain" description="Cyclic nucleotide-binding" evidence="2">
    <location>
        <begin position="31"/>
        <end position="137"/>
    </location>
</feature>
<dbReference type="AlphaFoldDB" id="Q1N5I0"/>
<dbReference type="Pfam" id="PF00171">
    <property type="entry name" value="Aldedh"/>
    <property type="match status" value="1"/>
</dbReference>
<dbReference type="CDD" id="cd07122">
    <property type="entry name" value="ALDH_F20_ACDH"/>
    <property type="match status" value="1"/>
</dbReference>
<evidence type="ECO:0000313" key="3">
    <source>
        <dbReference type="EMBL" id="EAT13962.1"/>
    </source>
</evidence>
<dbReference type="InterPro" id="IPR016163">
    <property type="entry name" value="Ald_DH_C"/>
</dbReference>
<organism evidence="3 4">
    <name type="scientific">Bermanella marisrubri</name>
    <dbReference type="NCBI Taxonomy" id="207949"/>
    <lineage>
        <taxon>Bacteria</taxon>
        <taxon>Pseudomonadati</taxon>
        <taxon>Pseudomonadota</taxon>
        <taxon>Gammaproteobacteria</taxon>
        <taxon>Oceanospirillales</taxon>
        <taxon>Oceanospirillaceae</taxon>
        <taxon>Bermanella</taxon>
    </lineage>
</organism>
<keyword evidence="1" id="KW-0560">Oxidoreductase</keyword>